<name>A0A3S5AM06_9PLAT</name>
<dbReference type="EMBL" id="CAAALY010264230">
    <property type="protein sequence ID" value="VEL40261.1"/>
    <property type="molecule type" value="Genomic_DNA"/>
</dbReference>
<keyword evidence="2" id="KW-1185">Reference proteome</keyword>
<evidence type="ECO:0000313" key="2">
    <source>
        <dbReference type="Proteomes" id="UP000784294"/>
    </source>
</evidence>
<accession>A0A3S5AM06</accession>
<sequence>MPNRPSSFFRLPQSVEAEERQVRLRLLRWRADLVTWPRSALEHLAETLVYKEFQACTGGRWADTFKIHIKAPRGTASLPDEDTSSQQ</sequence>
<dbReference type="AlphaFoldDB" id="A0A3S5AM06"/>
<proteinExistence type="predicted"/>
<protein>
    <submittedName>
        <fullName evidence="1">Uncharacterized protein</fullName>
    </submittedName>
</protein>
<evidence type="ECO:0000313" key="1">
    <source>
        <dbReference type="EMBL" id="VEL40261.1"/>
    </source>
</evidence>
<comment type="caution">
    <text evidence="1">The sequence shown here is derived from an EMBL/GenBank/DDBJ whole genome shotgun (WGS) entry which is preliminary data.</text>
</comment>
<gene>
    <name evidence="1" type="ORF">PXEA_LOCUS33701</name>
</gene>
<reference evidence="1" key="1">
    <citation type="submission" date="2018-11" db="EMBL/GenBank/DDBJ databases">
        <authorList>
            <consortium name="Pathogen Informatics"/>
        </authorList>
    </citation>
    <scope>NUCLEOTIDE SEQUENCE</scope>
</reference>
<dbReference type="Proteomes" id="UP000784294">
    <property type="component" value="Unassembled WGS sequence"/>
</dbReference>
<organism evidence="1 2">
    <name type="scientific">Protopolystoma xenopodis</name>
    <dbReference type="NCBI Taxonomy" id="117903"/>
    <lineage>
        <taxon>Eukaryota</taxon>
        <taxon>Metazoa</taxon>
        <taxon>Spiralia</taxon>
        <taxon>Lophotrochozoa</taxon>
        <taxon>Platyhelminthes</taxon>
        <taxon>Monogenea</taxon>
        <taxon>Polyopisthocotylea</taxon>
        <taxon>Polystomatidea</taxon>
        <taxon>Polystomatidae</taxon>
        <taxon>Protopolystoma</taxon>
    </lineage>
</organism>